<name>X0SGX0_9ZZZZ</name>
<evidence type="ECO:0008006" key="3">
    <source>
        <dbReference type="Google" id="ProtNLM"/>
    </source>
</evidence>
<feature type="non-terminal residue" evidence="2">
    <location>
        <position position="135"/>
    </location>
</feature>
<proteinExistence type="predicted"/>
<feature type="region of interest" description="Disordered" evidence="1">
    <location>
        <begin position="1"/>
        <end position="39"/>
    </location>
</feature>
<dbReference type="AlphaFoldDB" id="X0SGX0"/>
<feature type="compositionally biased region" description="Polar residues" evidence="1">
    <location>
        <begin position="1"/>
        <end position="10"/>
    </location>
</feature>
<organism evidence="2">
    <name type="scientific">marine sediment metagenome</name>
    <dbReference type="NCBI Taxonomy" id="412755"/>
    <lineage>
        <taxon>unclassified sequences</taxon>
        <taxon>metagenomes</taxon>
        <taxon>ecological metagenomes</taxon>
    </lineage>
</organism>
<feature type="compositionally biased region" description="Basic residues" evidence="1">
    <location>
        <begin position="20"/>
        <end position="36"/>
    </location>
</feature>
<reference evidence="2" key="1">
    <citation type="journal article" date="2014" name="Front. Microbiol.">
        <title>High frequency of phylogenetically diverse reductive dehalogenase-homologous genes in deep subseafloor sedimentary metagenomes.</title>
        <authorList>
            <person name="Kawai M."/>
            <person name="Futagami T."/>
            <person name="Toyoda A."/>
            <person name="Takaki Y."/>
            <person name="Nishi S."/>
            <person name="Hori S."/>
            <person name="Arai W."/>
            <person name="Tsubouchi T."/>
            <person name="Morono Y."/>
            <person name="Uchiyama I."/>
            <person name="Ito T."/>
            <person name="Fujiyama A."/>
            <person name="Inagaki F."/>
            <person name="Takami H."/>
        </authorList>
    </citation>
    <scope>NUCLEOTIDE SEQUENCE</scope>
    <source>
        <strain evidence="2">Expedition CK06-06</strain>
    </source>
</reference>
<evidence type="ECO:0000256" key="1">
    <source>
        <dbReference type="SAM" id="MobiDB-lite"/>
    </source>
</evidence>
<sequence>MVTVDSTASPFQPKRTGQGARKRQQKRHRKRRKSGKLVKSGRVDLTPCIVCGSTKDLSIHHIEPIKPDRFVFLCERCHLLAHKPVFRTMEVCVASGHFSVRPEAIVQRADSPTNTSAPADNSANGKQAPAARTNS</sequence>
<feature type="compositionally biased region" description="Polar residues" evidence="1">
    <location>
        <begin position="110"/>
        <end position="125"/>
    </location>
</feature>
<gene>
    <name evidence="2" type="ORF">S01H1_08260</name>
</gene>
<evidence type="ECO:0000313" key="2">
    <source>
        <dbReference type="EMBL" id="GAF75127.1"/>
    </source>
</evidence>
<feature type="region of interest" description="Disordered" evidence="1">
    <location>
        <begin position="107"/>
        <end position="135"/>
    </location>
</feature>
<accession>X0SGX0</accession>
<comment type="caution">
    <text evidence="2">The sequence shown here is derived from an EMBL/GenBank/DDBJ whole genome shotgun (WGS) entry which is preliminary data.</text>
</comment>
<protein>
    <recommendedName>
        <fullName evidence="3">HNH domain-containing protein</fullName>
    </recommendedName>
</protein>
<dbReference type="EMBL" id="BARS01004240">
    <property type="protein sequence ID" value="GAF75127.1"/>
    <property type="molecule type" value="Genomic_DNA"/>
</dbReference>